<organism evidence="1 2">
    <name type="scientific">Kribbella antiqua</name>
    <dbReference type="NCBI Taxonomy" id="2512217"/>
    <lineage>
        <taxon>Bacteria</taxon>
        <taxon>Bacillati</taxon>
        <taxon>Actinomycetota</taxon>
        <taxon>Actinomycetes</taxon>
        <taxon>Propionibacteriales</taxon>
        <taxon>Kribbellaceae</taxon>
        <taxon>Kribbella</taxon>
    </lineage>
</organism>
<gene>
    <name evidence="1" type="ORF">EV646_109222</name>
</gene>
<sequence length="164" mass="18623">METLVDIEESVHIDALPETVWRLVTDVRRHPEYAGPKSITKAIEFDDTLHVGARWIAHEKAGPQKFDARSEVTILDPGHEFGWASFPPMKEQNRGEGGRVLWSYTIVPEQTGTRLTHHMQVLPAQKGAWVQKTMNAVLRLPKQQRRGIITSLTNIKTTAEHEPM</sequence>
<proteinExistence type="predicted"/>
<dbReference type="SUPFAM" id="SSF55961">
    <property type="entry name" value="Bet v1-like"/>
    <property type="match status" value="1"/>
</dbReference>
<name>A0A4R2IKA8_9ACTN</name>
<dbReference type="Gene3D" id="3.30.530.20">
    <property type="match status" value="1"/>
</dbReference>
<dbReference type="RefSeq" id="WP_158291016.1">
    <property type="nucleotide sequence ID" value="NZ_SLWR01000009.1"/>
</dbReference>
<dbReference type="InterPro" id="IPR023393">
    <property type="entry name" value="START-like_dom_sf"/>
</dbReference>
<evidence type="ECO:0000313" key="2">
    <source>
        <dbReference type="Proteomes" id="UP000295573"/>
    </source>
</evidence>
<comment type="caution">
    <text evidence="1">The sequence shown here is derived from an EMBL/GenBank/DDBJ whole genome shotgun (WGS) entry which is preliminary data.</text>
</comment>
<reference evidence="1 2" key="1">
    <citation type="journal article" date="2015" name="Stand. Genomic Sci.">
        <title>Genomic Encyclopedia of Bacterial and Archaeal Type Strains, Phase III: the genomes of soil and plant-associated and newly described type strains.</title>
        <authorList>
            <person name="Whitman W.B."/>
            <person name="Woyke T."/>
            <person name="Klenk H.P."/>
            <person name="Zhou Y."/>
            <person name="Lilburn T.G."/>
            <person name="Beck B.J."/>
            <person name="De Vos P."/>
            <person name="Vandamme P."/>
            <person name="Eisen J.A."/>
            <person name="Garrity G."/>
            <person name="Hugenholtz P."/>
            <person name="Kyrpides N.C."/>
        </authorList>
    </citation>
    <scope>NUCLEOTIDE SEQUENCE [LARGE SCALE GENOMIC DNA]</scope>
    <source>
        <strain evidence="1 2">VKM Ac-2541</strain>
    </source>
</reference>
<keyword evidence="2" id="KW-1185">Reference proteome</keyword>
<dbReference type="Pfam" id="PF10604">
    <property type="entry name" value="Polyketide_cyc2"/>
    <property type="match status" value="1"/>
</dbReference>
<protein>
    <submittedName>
        <fullName evidence="1">Polyketide cyclase/dehydrase/lipid transport protein</fullName>
    </submittedName>
</protein>
<dbReference type="InterPro" id="IPR019587">
    <property type="entry name" value="Polyketide_cyclase/dehydratase"/>
</dbReference>
<accession>A0A4R2IKA8</accession>
<dbReference type="AlphaFoldDB" id="A0A4R2IKA8"/>
<dbReference type="EMBL" id="SLWR01000009">
    <property type="protein sequence ID" value="TCO45047.1"/>
    <property type="molecule type" value="Genomic_DNA"/>
</dbReference>
<dbReference type="OrthoDB" id="4618973at2"/>
<dbReference type="Proteomes" id="UP000295573">
    <property type="component" value="Unassembled WGS sequence"/>
</dbReference>
<evidence type="ECO:0000313" key="1">
    <source>
        <dbReference type="EMBL" id="TCO45047.1"/>
    </source>
</evidence>